<sequence length="585" mass="68229">MFKYYVSLLCFAVLATTNLWSQNTTLTSEEAFAQFKSISDSISSEFPEDDIKTYRRASFSDSQLETYLSLHFKRQDLLKQIDGHYSFVINSYLHSGNWFKEIDFPKESIKSYLNFFDYYQKNEKYLTDEDRKHYIEMRSYARSMLADSYAKLGLLDSADIQHKKNLEFTKHLDYIYKPSSINNYGLFLYWHKKELDSALYYFKRAYTITQTNFPNHTLIGSIRDNIADVYRDQNNHAEALVLYEANFDFYKNAINERSLTKDIPRLISAGAQLVTTNAYLNRVGEAQRVFSDLEKIVLHQEQINDLAASSKLEFLRAKEKLLEAQSNITAAYATAKQIKNYADSLQHIAKINDIKWQEELNDFTIDRIALNFKLDRIQKENKIKSQKTKLWITGLLSSIFIILLMGLIISRRQHLINAKNKQLLAEQKLKTSSLEVAQLNSDIKSKERDLSDFAIKLTQDQDWAKGIADQLEAIKQTSSKEREQLIAELDQTINNKINVDSDTQEFFEHLDHLNNAFYSKLTDEYPNLSKNEIRLCSLIRLKIESRNIATLQNITLASLNTSRYRLRKKLNLPENTDLDVFIQNL</sequence>
<evidence type="ECO:0000256" key="2">
    <source>
        <dbReference type="SAM" id="Phobius"/>
    </source>
</evidence>
<keyword evidence="2" id="KW-1133">Transmembrane helix</keyword>
<dbReference type="InterPro" id="IPR016032">
    <property type="entry name" value="Sig_transdc_resp-reg_C-effctor"/>
</dbReference>
<dbReference type="Gene3D" id="1.25.40.10">
    <property type="entry name" value="Tetratricopeptide repeat domain"/>
    <property type="match status" value="1"/>
</dbReference>
<dbReference type="SUPFAM" id="SSF46894">
    <property type="entry name" value="C-terminal effector domain of the bipartite response regulators"/>
    <property type="match status" value="1"/>
</dbReference>
<feature type="transmembrane region" description="Helical" evidence="2">
    <location>
        <begin position="390"/>
        <end position="409"/>
    </location>
</feature>
<dbReference type="RefSeq" id="WP_194507230.1">
    <property type="nucleotide sequence ID" value="NZ_JADILU010000002.1"/>
</dbReference>
<evidence type="ECO:0000256" key="3">
    <source>
        <dbReference type="SAM" id="SignalP"/>
    </source>
</evidence>
<feature type="chain" id="PRO_5046873830" evidence="3">
    <location>
        <begin position="22"/>
        <end position="585"/>
    </location>
</feature>
<evidence type="ECO:0000313" key="4">
    <source>
        <dbReference type="EMBL" id="MFD2914139.1"/>
    </source>
</evidence>
<feature type="coiled-coil region" evidence="1">
    <location>
        <begin position="429"/>
        <end position="495"/>
    </location>
</feature>
<evidence type="ECO:0000256" key="1">
    <source>
        <dbReference type="SAM" id="Coils"/>
    </source>
</evidence>
<dbReference type="EMBL" id="JBHUOS010000001">
    <property type="protein sequence ID" value="MFD2914139.1"/>
    <property type="molecule type" value="Genomic_DNA"/>
</dbReference>
<keyword evidence="5" id="KW-1185">Reference proteome</keyword>
<reference evidence="5" key="1">
    <citation type="journal article" date="2019" name="Int. J. Syst. Evol. Microbiol.">
        <title>The Global Catalogue of Microorganisms (GCM) 10K type strain sequencing project: providing services to taxonomists for standard genome sequencing and annotation.</title>
        <authorList>
            <consortium name="The Broad Institute Genomics Platform"/>
            <consortium name="The Broad Institute Genome Sequencing Center for Infectious Disease"/>
            <person name="Wu L."/>
            <person name="Ma J."/>
        </authorList>
    </citation>
    <scope>NUCLEOTIDE SEQUENCE [LARGE SCALE GENOMIC DNA]</scope>
    <source>
        <strain evidence="5">KCTC 32514</strain>
    </source>
</reference>
<accession>A0ABW5ZMG0</accession>
<keyword evidence="1" id="KW-0175">Coiled coil</keyword>
<proteinExistence type="predicted"/>
<keyword evidence="3" id="KW-0732">Signal</keyword>
<dbReference type="SUPFAM" id="SSF48452">
    <property type="entry name" value="TPR-like"/>
    <property type="match status" value="1"/>
</dbReference>
<evidence type="ECO:0000313" key="5">
    <source>
        <dbReference type="Proteomes" id="UP001597548"/>
    </source>
</evidence>
<feature type="signal peptide" evidence="3">
    <location>
        <begin position="1"/>
        <end position="21"/>
    </location>
</feature>
<name>A0ABW5ZMG0_9FLAO</name>
<keyword evidence="2" id="KW-0472">Membrane</keyword>
<comment type="caution">
    <text evidence="4">The sequence shown here is derived from an EMBL/GenBank/DDBJ whole genome shotgun (WGS) entry which is preliminary data.</text>
</comment>
<keyword evidence="2" id="KW-0812">Transmembrane</keyword>
<dbReference type="InterPro" id="IPR011990">
    <property type="entry name" value="TPR-like_helical_dom_sf"/>
</dbReference>
<gene>
    <name evidence="4" type="ORF">ACFS29_00680</name>
</gene>
<protein>
    <submittedName>
        <fullName evidence="4">Transcriptional regulator</fullName>
    </submittedName>
</protein>
<dbReference type="Proteomes" id="UP001597548">
    <property type="component" value="Unassembled WGS sequence"/>
</dbReference>
<organism evidence="4 5">
    <name type="scientific">Psychroserpens luteus</name>
    <dbReference type="NCBI Taxonomy" id="1434066"/>
    <lineage>
        <taxon>Bacteria</taxon>
        <taxon>Pseudomonadati</taxon>
        <taxon>Bacteroidota</taxon>
        <taxon>Flavobacteriia</taxon>
        <taxon>Flavobacteriales</taxon>
        <taxon>Flavobacteriaceae</taxon>
        <taxon>Psychroserpens</taxon>
    </lineage>
</organism>
<dbReference type="Pfam" id="PF13424">
    <property type="entry name" value="TPR_12"/>
    <property type="match status" value="1"/>
</dbReference>